<gene>
    <name evidence="1" type="ORF">HPB48_021248</name>
</gene>
<dbReference type="EMBL" id="JABSTR010000011">
    <property type="protein sequence ID" value="KAH9382534.1"/>
    <property type="molecule type" value="Genomic_DNA"/>
</dbReference>
<keyword evidence="2" id="KW-1185">Reference proteome</keyword>
<evidence type="ECO:0000313" key="1">
    <source>
        <dbReference type="EMBL" id="KAH9382534.1"/>
    </source>
</evidence>
<evidence type="ECO:0000313" key="2">
    <source>
        <dbReference type="Proteomes" id="UP000821853"/>
    </source>
</evidence>
<organism evidence="1 2">
    <name type="scientific">Haemaphysalis longicornis</name>
    <name type="common">Bush tick</name>
    <dbReference type="NCBI Taxonomy" id="44386"/>
    <lineage>
        <taxon>Eukaryota</taxon>
        <taxon>Metazoa</taxon>
        <taxon>Ecdysozoa</taxon>
        <taxon>Arthropoda</taxon>
        <taxon>Chelicerata</taxon>
        <taxon>Arachnida</taxon>
        <taxon>Acari</taxon>
        <taxon>Parasitiformes</taxon>
        <taxon>Ixodida</taxon>
        <taxon>Ixodoidea</taxon>
        <taxon>Ixodidae</taxon>
        <taxon>Haemaphysalinae</taxon>
        <taxon>Haemaphysalis</taxon>
    </lineage>
</organism>
<proteinExistence type="predicted"/>
<name>A0A9J6GVP3_HAELO</name>
<dbReference type="VEuPathDB" id="VectorBase:HLOH_040704"/>
<accession>A0A9J6GVP3</accession>
<dbReference type="OrthoDB" id="5814287at2759"/>
<comment type="caution">
    <text evidence="1">The sequence shown here is derived from an EMBL/GenBank/DDBJ whole genome shotgun (WGS) entry which is preliminary data.</text>
</comment>
<protein>
    <submittedName>
        <fullName evidence="1">Uncharacterized protein</fullName>
    </submittedName>
</protein>
<dbReference type="Proteomes" id="UP000821853">
    <property type="component" value="Chromosome 9"/>
</dbReference>
<reference evidence="1 2" key="1">
    <citation type="journal article" date="2020" name="Cell">
        <title>Large-Scale Comparative Analyses of Tick Genomes Elucidate Their Genetic Diversity and Vector Capacities.</title>
        <authorList>
            <consortium name="Tick Genome and Microbiome Consortium (TIGMIC)"/>
            <person name="Jia N."/>
            <person name="Wang J."/>
            <person name="Shi W."/>
            <person name="Du L."/>
            <person name="Sun Y."/>
            <person name="Zhan W."/>
            <person name="Jiang J.F."/>
            <person name="Wang Q."/>
            <person name="Zhang B."/>
            <person name="Ji P."/>
            <person name="Bell-Sakyi L."/>
            <person name="Cui X.M."/>
            <person name="Yuan T.T."/>
            <person name="Jiang B.G."/>
            <person name="Yang W.F."/>
            <person name="Lam T.T."/>
            <person name="Chang Q.C."/>
            <person name="Ding S.J."/>
            <person name="Wang X.J."/>
            <person name="Zhu J.G."/>
            <person name="Ruan X.D."/>
            <person name="Zhao L."/>
            <person name="Wei J.T."/>
            <person name="Ye R.Z."/>
            <person name="Que T.C."/>
            <person name="Du C.H."/>
            <person name="Zhou Y.H."/>
            <person name="Cheng J.X."/>
            <person name="Dai P.F."/>
            <person name="Guo W.B."/>
            <person name="Han X.H."/>
            <person name="Huang E.J."/>
            <person name="Li L.F."/>
            <person name="Wei W."/>
            <person name="Gao Y.C."/>
            <person name="Liu J.Z."/>
            <person name="Shao H.Z."/>
            <person name="Wang X."/>
            <person name="Wang C.C."/>
            <person name="Yang T.C."/>
            <person name="Huo Q.B."/>
            <person name="Li W."/>
            <person name="Chen H.Y."/>
            <person name="Chen S.E."/>
            <person name="Zhou L.G."/>
            <person name="Ni X.B."/>
            <person name="Tian J.H."/>
            <person name="Sheng Y."/>
            <person name="Liu T."/>
            <person name="Pan Y.S."/>
            <person name="Xia L.Y."/>
            <person name="Li J."/>
            <person name="Zhao F."/>
            <person name="Cao W.C."/>
        </authorList>
    </citation>
    <scope>NUCLEOTIDE SEQUENCE [LARGE SCALE GENOMIC DNA]</scope>
    <source>
        <strain evidence="1">HaeL-2018</strain>
    </source>
</reference>
<dbReference type="AlphaFoldDB" id="A0A9J6GVP3"/>
<sequence>MSATARCSPSYAWNEKNSSFLTVEALSGVCGPSRSPFPQRLLFAFKKLYNGETECLWFPPAPKSTTAMNLLSIHAVFVFFITVTLKVPAPSRDRNLILHLLERPGISGTSKRKRGQSSAAQPSTGLRWKHRKMSRYAEISLSPLVFDHRISGKRCLFADNISLRTTTSAALLPQMVEQMGFAARPVLRPQATLTLHVPSCSGIQKWRATCKSQSCALIQPLMQCITNHLYFVASMADGDEELILSMLRSLLSHICDKHDGHEGPFAECLQEPLGERLWMTPGDLFVAVMQNYANTAVHMGKLCSPTKVKKSCPSFFPN</sequence>